<dbReference type="InterPro" id="IPR002659">
    <property type="entry name" value="Glyco_trans_31"/>
</dbReference>
<keyword evidence="12" id="KW-0325">Glycoprotein</keyword>
<dbReference type="UniPathway" id="UPA00378"/>
<evidence type="ECO:0000256" key="6">
    <source>
        <dbReference type="ARBA" id="ARBA00022679"/>
    </source>
</evidence>
<dbReference type="Gene3D" id="2.60.120.200">
    <property type="match status" value="1"/>
</dbReference>
<accession>A0A199UHA0</accession>
<dbReference type="FunFam" id="3.90.550.50:FF:000005">
    <property type="entry name" value="Hydroxyproline O-galactosyltransferase"/>
    <property type="match status" value="1"/>
</dbReference>
<evidence type="ECO:0000256" key="3">
    <source>
        <dbReference type="ARBA" id="ARBA00004922"/>
    </source>
</evidence>
<keyword evidence="8" id="KW-0735">Signal-anchor</keyword>
<dbReference type="SMART" id="SM00908">
    <property type="entry name" value="Gal-bind_lectin"/>
    <property type="match status" value="1"/>
</dbReference>
<feature type="domain" description="Galectin" evidence="16">
    <location>
        <begin position="186"/>
        <end position="396"/>
    </location>
</feature>
<feature type="transmembrane region" description="Helical" evidence="15">
    <location>
        <begin position="20"/>
        <end position="38"/>
    </location>
</feature>
<dbReference type="Pfam" id="PF00337">
    <property type="entry name" value="Gal-bind_lectin"/>
    <property type="match status" value="1"/>
</dbReference>
<dbReference type="EMBL" id="LSRQ01008281">
    <property type="protein sequence ID" value="OAY64086.1"/>
    <property type="molecule type" value="Genomic_DNA"/>
</dbReference>
<dbReference type="InterPro" id="IPR013320">
    <property type="entry name" value="ConA-like_dom_sf"/>
</dbReference>
<dbReference type="PANTHER" id="PTHR11214">
    <property type="entry name" value="BETA-1,3-N-ACETYLGLUCOSAMINYLTRANSFERASE"/>
    <property type="match status" value="1"/>
</dbReference>
<comment type="pathway">
    <text evidence="3">Protein modification; protein glycosylation.</text>
</comment>
<keyword evidence="6 17" id="KW-0808">Transferase</keyword>
<reference evidence="17 18" key="1">
    <citation type="journal article" date="2016" name="DNA Res.">
        <title>The draft genome of MD-2 pineapple using hybrid error correction of long reads.</title>
        <authorList>
            <person name="Redwan R.M."/>
            <person name="Saidin A."/>
            <person name="Kumar S.V."/>
        </authorList>
    </citation>
    <scope>NUCLEOTIDE SEQUENCE [LARGE SCALE GENOMIC DNA]</scope>
    <source>
        <strain evidence="18">cv. MD2</strain>
        <tissue evidence="17">Leaf</tissue>
    </source>
</reference>
<proteinExistence type="inferred from homology"/>
<keyword evidence="11 15" id="KW-0472">Membrane</keyword>
<name>A0A199UHA0_ANACO</name>
<evidence type="ECO:0000256" key="11">
    <source>
        <dbReference type="ARBA" id="ARBA00023136"/>
    </source>
</evidence>
<dbReference type="GO" id="GO:0000139">
    <property type="term" value="C:Golgi membrane"/>
    <property type="evidence" value="ECO:0007669"/>
    <property type="project" value="UniProtKB-SubCell"/>
</dbReference>
<dbReference type="FunFam" id="2.60.120.200:FF:000071">
    <property type="entry name" value="Hydroxyproline O-galactosyltransferase GALT2"/>
    <property type="match status" value="1"/>
</dbReference>
<comment type="function">
    <text evidence="14">Possesses hydroxyproline O-galactosyltransferase activity. Transfers galactose from UDP-galactose to hydroxyproline residues in the arabinogalactan proteins (AGPs). Is specific for AGPs containing non-contiguous peptidyl hydroxyproline residues. Utilizes UDP-galactose solely as sugar donor. The addition of galactose onto the peptidyl hydroxyproline residues in AGP core proteins represents the first committed step in arabinogalactan polysaccharide addition. AGP glycans play essential roles in both vegetative and reproductive plant growth.</text>
</comment>
<dbReference type="GO" id="GO:0030246">
    <property type="term" value="F:carbohydrate binding"/>
    <property type="evidence" value="ECO:0007669"/>
    <property type="project" value="InterPro"/>
</dbReference>
<evidence type="ECO:0000256" key="1">
    <source>
        <dbReference type="ARBA" id="ARBA00001936"/>
    </source>
</evidence>
<evidence type="ECO:0000256" key="14">
    <source>
        <dbReference type="ARBA" id="ARBA00059439"/>
    </source>
</evidence>
<organism evidence="17 18">
    <name type="scientific">Ananas comosus</name>
    <name type="common">Pineapple</name>
    <name type="synonym">Ananas ananas</name>
    <dbReference type="NCBI Taxonomy" id="4615"/>
    <lineage>
        <taxon>Eukaryota</taxon>
        <taxon>Viridiplantae</taxon>
        <taxon>Streptophyta</taxon>
        <taxon>Embryophyta</taxon>
        <taxon>Tracheophyta</taxon>
        <taxon>Spermatophyta</taxon>
        <taxon>Magnoliopsida</taxon>
        <taxon>Liliopsida</taxon>
        <taxon>Poales</taxon>
        <taxon>Bromeliaceae</taxon>
        <taxon>Bromelioideae</taxon>
        <taxon>Ananas</taxon>
    </lineage>
</organism>
<dbReference type="Gramene" id="Aco020393.1.mrna1">
    <property type="protein sequence ID" value="Aco020393.1.mrna1"/>
    <property type="gene ID" value="Aco020393.1.path1"/>
</dbReference>
<evidence type="ECO:0000256" key="7">
    <source>
        <dbReference type="ARBA" id="ARBA00022692"/>
    </source>
</evidence>
<gene>
    <name evidence="17" type="ORF">ACMD2_10947</name>
</gene>
<comment type="subcellular location">
    <subcellularLocation>
        <location evidence="2">Golgi apparatus membrane</location>
        <topology evidence="2">Single-pass type II membrane protein</topology>
    </subcellularLocation>
</comment>
<dbReference type="FunFam" id="2.60.120.200:FF:000199">
    <property type="entry name" value="Hydroxyproline O-galactosyltransferase GALT4"/>
    <property type="match status" value="1"/>
</dbReference>
<evidence type="ECO:0000313" key="17">
    <source>
        <dbReference type="EMBL" id="OAY64086.1"/>
    </source>
</evidence>
<dbReference type="Pfam" id="PF01762">
    <property type="entry name" value="Galactosyl_T"/>
    <property type="match status" value="1"/>
</dbReference>
<evidence type="ECO:0000313" key="18">
    <source>
        <dbReference type="Proteomes" id="UP000092600"/>
    </source>
</evidence>
<dbReference type="GO" id="GO:0010405">
    <property type="term" value="P:arabinogalactan protein metabolic process"/>
    <property type="evidence" value="ECO:0007669"/>
    <property type="project" value="UniProtKB-ARBA"/>
</dbReference>
<dbReference type="PANTHER" id="PTHR11214:SF286">
    <property type="entry name" value="HYDROXYPROLINE O-GALACTOSYLTRANSFERASE GALT4"/>
    <property type="match status" value="1"/>
</dbReference>
<comment type="caution">
    <text evidence="17">The sequence shown here is derived from an EMBL/GenBank/DDBJ whole genome shotgun (WGS) entry which is preliminary data.</text>
</comment>
<evidence type="ECO:0000256" key="8">
    <source>
        <dbReference type="ARBA" id="ARBA00022968"/>
    </source>
</evidence>
<dbReference type="Proteomes" id="UP000092600">
    <property type="component" value="Unassembled WGS sequence"/>
</dbReference>
<evidence type="ECO:0000256" key="13">
    <source>
        <dbReference type="ARBA" id="ARBA00023211"/>
    </source>
</evidence>
<dbReference type="Gene3D" id="3.90.550.50">
    <property type="match status" value="1"/>
</dbReference>
<comment type="cofactor">
    <cofactor evidence="1">
        <name>Mn(2+)</name>
        <dbReference type="ChEBI" id="CHEBI:29035"/>
    </cofactor>
</comment>
<evidence type="ECO:0000256" key="9">
    <source>
        <dbReference type="ARBA" id="ARBA00022989"/>
    </source>
</evidence>
<evidence type="ECO:0000256" key="15">
    <source>
        <dbReference type="SAM" id="Phobius"/>
    </source>
</evidence>
<dbReference type="CDD" id="cd00070">
    <property type="entry name" value="GLECT"/>
    <property type="match status" value="1"/>
</dbReference>
<dbReference type="InterPro" id="IPR001079">
    <property type="entry name" value="Galectin_CRD"/>
</dbReference>
<dbReference type="PROSITE" id="PS51304">
    <property type="entry name" value="GALECTIN"/>
    <property type="match status" value="1"/>
</dbReference>
<evidence type="ECO:0000256" key="12">
    <source>
        <dbReference type="ARBA" id="ARBA00023180"/>
    </source>
</evidence>
<comment type="similarity">
    <text evidence="4">Belongs to the glycosyltransferase 31 family.</text>
</comment>
<keyword evidence="9 15" id="KW-1133">Transmembrane helix</keyword>
<dbReference type="GO" id="GO:1990714">
    <property type="term" value="F:hydroxyproline O-galactosyltransferase activity"/>
    <property type="evidence" value="ECO:0007669"/>
    <property type="project" value="TreeGrafter"/>
</dbReference>
<protein>
    <submittedName>
        <fullName evidence="17">Putative beta-1,3-galactosyltransferase 19</fullName>
    </submittedName>
</protein>
<evidence type="ECO:0000256" key="5">
    <source>
        <dbReference type="ARBA" id="ARBA00022676"/>
    </source>
</evidence>
<keyword evidence="5 17" id="KW-0328">Glycosyltransferase</keyword>
<evidence type="ECO:0000256" key="10">
    <source>
        <dbReference type="ARBA" id="ARBA00023034"/>
    </source>
</evidence>
<dbReference type="STRING" id="4615.A0A199UHA0"/>
<dbReference type="SUPFAM" id="SSF49899">
    <property type="entry name" value="Concanavalin A-like lectins/glucanases"/>
    <property type="match status" value="1"/>
</dbReference>
<keyword evidence="10" id="KW-0333">Golgi apparatus</keyword>
<evidence type="ECO:0000256" key="4">
    <source>
        <dbReference type="ARBA" id="ARBA00008661"/>
    </source>
</evidence>
<sequence length="673" mass="75332">MKRTKLDVAASLGRHWPLHAILALALLYVALLVFYELLASSRVAVPGDGLVGGGGGGGGDGAAHALHLGSEEAAPVRPSKQSYRILTSSASSPPPLPDILRRRGRAGIVSGLDFRQLNATGRGGPFSELHRAARDAWEVGRKLFEELRASPLPSPATAAALSNRTEEEKCPHSIIMTGAEFRERGRLMVLPCGLTLGSHLTLVAKPYPAHPEYDPKITILKEGDQAIMVSQFMMELQGLKTVDGEDPPRILHFNPRLKGDWSGKPVIEQNTCYRMQWGSALRCEGWKSRADEETIDGLVKCEKWIRDDDDRSEESKTTWWLNRLIGRTKKVSIDWPYPFVEDKLFVLTLSAGLEGYHVNVDGRHVTSFPYRTGFILEDATGLSLNGDLEIQSIFAGSLPTSHPSFAPQRHLEMSTEWKAPPLPDGPVELFIGILSAGNHFAERMAVRKSWMSAVRKSSNIVARFFVALHGRKEVNAELKKEAAFFGDIVIVPFLDSYDLVVLKTVAICEYGVRAVSAQYVMKCDDDTFVRLGAVLAEVRKIPNDKSLYVGNMNYYHKPLREGKWAVTYEEWPEEDYPPYANGPGYVVSSDIAHFIVSEFEKHKLRLFKMEDVSMGMWVEQFNSSRAVEYVHSVKFCQFGCIDDYYTAHYQSPRQMMCMWDKLQAGRPQCCNMR</sequence>
<evidence type="ECO:0000259" key="16">
    <source>
        <dbReference type="PROSITE" id="PS51304"/>
    </source>
</evidence>
<dbReference type="AlphaFoldDB" id="A0A199UHA0"/>
<evidence type="ECO:0000256" key="2">
    <source>
        <dbReference type="ARBA" id="ARBA00004323"/>
    </source>
</evidence>
<keyword evidence="13" id="KW-0464">Manganese</keyword>
<keyword evidence="7 15" id="KW-0812">Transmembrane</keyword>